<dbReference type="GO" id="GO:0005634">
    <property type="term" value="C:nucleus"/>
    <property type="evidence" value="ECO:0007669"/>
    <property type="project" value="TreeGrafter"/>
</dbReference>
<dbReference type="Gene3D" id="3.30.1370.10">
    <property type="entry name" value="K Homology domain, type 1"/>
    <property type="match status" value="1"/>
</dbReference>
<feature type="chain" id="PRO_5032768983" evidence="2">
    <location>
        <begin position="20"/>
        <end position="326"/>
    </location>
</feature>
<dbReference type="GO" id="GO:0003729">
    <property type="term" value="F:mRNA binding"/>
    <property type="evidence" value="ECO:0007669"/>
    <property type="project" value="TreeGrafter"/>
</dbReference>
<dbReference type="PANTHER" id="PTHR11208:SF98">
    <property type="entry name" value="RNA-BINDING KH DOMAIN-CONTAINING PROTEIN"/>
    <property type="match status" value="1"/>
</dbReference>
<feature type="compositionally biased region" description="Polar residues" evidence="1">
    <location>
        <begin position="216"/>
        <end position="238"/>
    </location>
</feature>
<evidence type="ECO:0000313" key="4">
    <source>
        <dbReference type="Proteomes" id="UP000604825"/>
    </source>
</evidence>
<dbReference type="InterPro" id="IPR036612">
    <property type="entry name" value="KH_dom_type_1_sf"/>
</dbReference>
<evidence type="ECO:0000256" key="1">
    <source>
        <dbReference type="SAM" id="MobiDB-lite"/>
    </source>
</evidence>
<feature type="region of interest" description="Disordered" evidence="1">
    <location>
        <begin position="206"/>
        <end position="273"/>
    </location>
</feature>
<feature type="signal peptide" evidence="2">
    <location>
        <begin position="1"/>
        <end position="19"/>
    </location>
</feature>
<dbReference type="GO" id="GO:0048024">
    <property type="term" value="P:regulation of mRNA splicing, via spliceosome"/>
    <property type="evidence" value="ECO:0007669"/>
    <property type="project" value="TreeGrafter"/>
</dbReference>
<dbReference type="AlphaFoldDB" id="A0A811R8E1"/>
<gene>
    <name evidence="3" type="ORF">NCGR_LOCUS49677</name>
</gene>
<evidence type="ECO:0000313" key="3">
    <source>
        <dbReference type="EMBL" id="CAD6266372.1"/>
    </source>
</evidence>
<comment type="caution">
    <text evidence="3">The sequence shown here is derived from an EMBL/GenBank/DDBJ whole genome shotgun (WGS) entry which is preliminary data.</text>
</comment>
<accession>A0A811R8E1</accession>
<keyword evidence="2" id="KW-0732">Signal</keyword>
<sequence>MGIFLAILSCTMLRLPVSAGNDLNSIDSDILKENELGNVELLELERRELIGEILRLNPGYKTPENYKPVLKESKVPLPAEAHPGHNIIGVLLGPESNTQKRLHEVWKLELSFEYMGLRKSMEKRVRFGHQDINEVQDAYEDLYINVSADSYDKVDAAVVLIELLLAPVSVKSTATSTTTAVPSAVTSKDAVSANVQLVNLLHMNSMPRNPFPVPGPQQSTPSNQQHPPQFRANNSSIGPSFGHPPGIRPLQASPTFYGSGDDPISVSPVGATPPQGPIALTPSNMPTMYAASIHQYQISLVQHHWFPGLLAELSLFPQLRLKVLPQ</sequence>
<dbReference type="OrthoDB" id="6777263at2759"/>
<name>A0A811R8E1_9POAL</name>
<dbReference type="EMBL" id="CAJGYO010000013">
    <property type="protein sequence ID" value="CAD6266372.1"/>
    <property type="molecule type" value="Genomic_DNA"/>
</dbReference>
<proteinExistence type="predicted"/>
<dbReference type="SUPFAM" id="SSF54791">
    <property type="entry name" value="Eukaryotic type KH-domain (KH-domain type I)"/>
    <property type="match status" value="1"/>
</dbReference>
<protein>
    <submittedName>
        <fullName evidence="3">Uncharacterized protein</fullName>
    </submittedName>
</protein>
<keyword evidence="4" id="KW-1185">Reference proteome</keyword>
<dbReference type="Proteomes" id="UP000604825">
    <property type="component" value="Unassembled WGS sequence"/>
</dbReference>
<dbReference type="PANTHER" id="PTHR11208">
    <property type="entry name" value="RNA-BINDING PROTEIN RELATED"/>
    <property type="match status" value="1"/>
</dbReference>
<evidence type="ECO:0000256" key="2">
    <source>
        <dbReference type="SAM" id="SignalP"/>
    </source>
</evidence>
<reference evidence="3" key="1">
    <citation type="submission" date="2020-10" db="EMBL/GenBank/DDBJ databases">
        <authorList>
            <person name="Han B."/>
            <person name="Lu T."/>
            <person name="Zhao Q."/>
            <person name="Huang X."/>
            <person name="Zhao Y."/>
        </authorList>
    </citation>
    <scope>NUCLEOTIDE SEQUENCE</scope>
</reference>
<organism evidence="3 4">
    <name type="scientific">Miscanthus lutarioriparius</name>
    <dbReference type="NCBI Taxonomy" id="422564"/>
    <lineage>
        <taxon>Eukaryota</taxon>
        <taxon>Viridiplantae</taxon>
        <taxon>Streptophyta</taxon>
        <taxon>Embryophyta</taxon>
        <taxon>Tracheophyta</taxon>
        <taxon>Spermatophyta</taxon>
        <taxon>Magnoliopsida</taxon>
        <taxon>Liliopsida</taxon>
        <taxon>Poales</taxon>
        <taxon>Poaceae</taxon>
        <taxon>PACMAD clade</taxon>
        <taxon>Panicoideae</taxon>
        <taxon>Andropogonodae</taxon>
        <taxon>Andropogoneae</taxon>
        <taxon>Saccharinae</taxon>
        <taxon>Miscanthus</taxon>
    </lineage>
</organism>
<dbReference type="InterPro" id="IPR045071">
    <property type="entry name" value="BBP-like"/>
</dbReference>